<gene>
    <name evidence="3" type="ORF">HMPREF1476_00214</name>
</gene>
<dbReference type="eggNOG" id="COG3645">
    <property type="taxonomic scope" value="Bacteria"/>
</dbReference>
<sequence length="256" mass="29376">MNELIPILFADVGGEQIQTCNARELHSFLDVGKDFSTWIKDRIKKYDFIEGVDFAKIDSPVSGNQRGGDRRSIEYYISLSMAKELSMVERNAKGKEARLYFIECERVAKEATSFALPDFTNPAIAAREWAKQYELRQALEHKVKQDAPKIDFAEAVTASDAEHTITEAAKVLSIRPRKFFDWLRANGFIYKQGTQAMQFSINKGLMVTRFHTFKHTDGELDKKAHARITGKGLYFFYQRLRHEGLIERNPNLELTA</sequence>
<evidence type="ECO:0000313" key="4">
    <source>
        <dbReference type="Proteomes" id="UP000014400"/>
    </source>
</evidence>
<dbReference type="AlphaFoldDB" id="S3C6Y1"/>
<organism evidence="3 4">
    <name type="scientific">Sutterella wadsworthensis HGA0223</name>
    <dbReference type="NCBI Taxonomy" id="1203554"/>
    <lineage>
        <taxon>Bacteria</taxon>
        <taxon>Pseudomonadati</taxon>
        <taxon>Pseudomonadota</taxon>
        <taxon>Betaproteobacteria</taxon>
        <taxon>Burkholderiales</taxon>
        <taxon>Sutterellaceae</taxon>
        <taxon>Sutterella</taxon>
    </lineage>
</organism>
<evidence type="ECO:0000259" key="1">
    <source>
        <dbReference type="Pfam" id="PF03374"/>
    </source>
</evidence>
<evidence type="ECO:0008006" key="5">
    <source>
        <dbReference type="Google" id="ProtNLM"/>
    </source>
</evidence>
<feature type="domain" description="AntA/AntB antirepressor" evidence="2">
    <location>
        <begin position="20"/>
        <end position="91"/>
    </location>
</feature>
<protein>
    <recommendedName>
        <fullName evidence="5">AntA/AntB antirepressor domain-containing protein</fullName>
    </recommendedName>
</protein>
<keyword evidence="4" id="KW-1185">Reference proteome</keyword>
<dbReference type="Pfam" id="PF08346">
    <property type="entry name" value="AntA"/>
    <property type="match status" value="1"/>
</dbReference>
<dbReference type="PATRIC" id="fig|1203554.3.peg.201"/>
<accession>S3C6Y1</accession>
<dbReference type="EMBL" id="ATCF01000004">
    <property type="protein sequence ID" value="EPE01978.1"/>
    <property type="molecule type" value="Genomic_DNA"/>
</dbReference>
<feature type="domain" description="Antirepressor protein C-terminal" evidence="1">
    <location>
        <begin position="140"/>
        <end position="241"/>
    </location>
</feature>
<reference evidence="3 4" key="1">
    <citation type="submission" date="2013-04" db="EMBL/GenBank/DDBJ databases">
        <title>The Genome Sequence of Sutterella wadsworthensis HGA0223.</title>
        <authorList>
            <consortium name="The Broad Institute Genomics Platform"/>
            <person name="Earl A."/>
            <person name="Ward D."/>
            <person name="Feldgarden M."/>
            <person name="Gevers D."/>
            <person name="Schmidt T.M."/>
            <person name="Dover J."/>
            <person name="Dai D."/>
            <person name="Walker B."/>
            <person name="Young S."/>
            <person name="Zeng Q."/>
            <person name="Gargeya S."/>
            <person name="Fitzgerald M."/>
            <person name="Haas B."/>
            <person name="Abouelleil A."/>
            <person name="Allen A.W."/>
            <person name="Alvarado L."/>
            <person name="Arachchi H.M."/>
            <person name="Berlin A.M."/>
            <person name="Chapman S.B."/>
            <person name="Gainer-Dewar J."/>
            <person name="Goldberg J."/>
            <person name="Griggs A."/>
            <person name="Gujja S."/>
            <person name="Hansen M."/>
            <person name="Howarth C."/>
            <person name="Imamovic A."/>
            <person name="Ireland A."/>
            <person name="Larimer J."/>
            <person name="McCowan C."/>
            <person name="Murphy C."/>
            <person name="Pearson M."/>
            <person name="Poon T.W."/>
            <person name="Priest M."/>
            <person name="Roberts A."/>
            <person name="Saif S."/>
            <person name="Shea T."/>
            <person name="Sisk P."/>
            <person name="Sykes S."/>
            <person name="Wortman J."/>
            <person name="Nusbaum C."/>
            <person name="Birren B."/>
        </authorList>
    </citation>
    <scope>NUCLEOTIDE SEQUENCE [LARGE SCALE GENOMIC DNA]</scope>
    <source>
        <strain evidence="3 4">HGA0223</strain>
    </source>
</reference>
<dbReference type="eggNOG" id="COG3561">
    <property type="taxonomic scope" value="Bacteria"/>
</dbReference>
<dbReference type="PANTHER" id="PTHR36180">
    <property type="entry name" value="DNA-BINDING PROTEIN-RELATED-RELATED"/>
    <property type="match status" value="1"/>
</dbReference>
<evidence type="ECO:0000313" key="3">
    <source>
        <dbReference type="EMBL" id="EPE01978.1"/>
    </source>
</evidence>
<dbReference type="InterPro" id="IPR013557">
    <property type="entry name" value="AntA/B_antirep"/>
</dbReference>
<dbReference type="PANTHER" id="PTHR36180:SF1">
    <property type="entry name" value="ANTA_ANTB ANTIREPRESSOR DOMAIN-CONTAINING PROTEIN"/>
    <property type="match status" value="1"/>
</dbReference>
<dbReference type="RefSeq" id="WP_016473652.1">
    <property type="nucleotide sequence ID" value="NZ_KE150480.1"/>
</dbReference>
<dbReference type="Pfam" id="PF03374">
    <property type="entry name" value="ANT"/>
    <property type="match status" value="1"/>
</dbReference>
<dbReference type="InterPro" id="IPR005039">
    <property type="entry name" value="Ant_C"/>
</dbReference>
<dbReference type="STRING" id="1203554.HMPREF1476_00214"/>
<dbReference type="Proteomes" id="UP000014400">
    <property type="component" value="Unassembled WGS sequence"/>
</dbReference>
<evidence type="ECO:0000259" key="2">
    <source>
        <dbReference type="Pfam" id="PF08346"/>
    </source>
</evidence>
<dbReference type="GO" id="GO:0003677">
    <property type="term" value="F:DNA binding"/>
    <property type="evidence" value="ECO:0007669"/>
    <property type="project" value="InterPro"/>
</dbReference>
<comment type="caution">
    <text evidence="3">The sequence shown here is derived from an EMBL/GenBank/DDBJ whole genome shotgun (WGS) entry which is preliminary data.</text>
</comment>
<proteinExistence type="predicted"/>
<name>S3C6Y1_9BURK</name>
<dbReference type="HOGENOM" id="CLU_046670_11_3_4"/>